<evidence type="ECO:0008006" key="4">
    <source>
        <dbReference type="Google" id="ProtNLM"/>
    </source>
</evidence>
<accession>A0A7W8ISM5</accession>
<dbReference type="Proteomes" id="UP000520011">
    <property type="component" value="Unassembled WGS sequence"/>
</dbReference>
<dbReference type="SUPFAM" id="SSF56349">
    <property type="entry name" value="DNA breaking-rejoining enzymes"/>
    <property type="match status" value="1"/>
</dbReference>
<dbReference type="GO" id="GO:0015074">
    <property type="term" value="P:DNA integration"/>
    <property type="evidence" value="ECO:0007669"/>
    <property type="project" value="InterPro"/>
</dbReference>
<dbReference type="GO" id="GO:0003677">
    <property type="term" value="F:DNA binding"/>
    <property type="evidence" value="ECO:0007669"/>
    <property type="project" value="InterPro"/>
</dbReference>
<protein>
    <recommendedName>
        <fullName evidence="4">Integrase</fullName>
    </recommendedName>
</protein>
<dbReference type="AlphaFoldDB" id="A0A7W8ISM5"/>
<sequence length="589" mass="70799">MLVERKVKDSNISIVQFKDYFSVPLNELEEIFKEFQQKQIIQAYSFEENIWYLYNEKLKRRVLFHLDEIKYNKAKKNRDIFAYVDIINALKGYVLYKIQVHPIEIVSEDLRFLKKIIEETDYFALEKKKELVAKKLKKDTNYFKHTHTLIEFLEYFPINDNDEYLNLLYHQAEAYSKYREDHQGLNQREIGNFESVFKLGDALDDFWECCSKSEKEEFYPIKLWWEITTTIPLRVSELVLTPYDCLTKENGYYYLTVRRTKLKGNTAIVKHRVDEDYTLQKVRISEKLYRLIGDYRDLVDEYDWIPNFFSEGYQHVGRRKYLFSQRAYFKHLRFKGVTGKNSSIPEFFNVFNLNYLLKQFYKRVIVDLFKYQLVQKRDQDVDLLPYQLEYVNLMDTRHFAFINMVLNDLEPLIIKQISGHSSIKSSYHYYSHIDKFVKCATYNMAKKIARKKQAEKGSEYVIDVRKSNQWDLAFKKVFDPNYEEEWKQYREVEGGKCSSKQKGFEDCKKVDNVCEICEFYHPTETDTQKNIKALVLENQKNISTEVLALKELVKQYDKAQNFMEEYGLKINKIKTIATQNAQMLSRYFQ</sequence>
<proteinExistence type="predicted"/>
<dbReference type="InterPro" id="IPR011010">
    <property type="entry name" value="DNA_brk_join_enz"/>
</dbReference>
<dbReference type="EMBL" id="JACHEP010000024">
    <property type="protein sequence ID" value="MBB5325924.1"/>
    <property type="molecule type" value="Genomic_DNA"/>
</dbReference>
<organism evidence="2 3">
    <name type="scientific">Anoxybacteroides tepidamans</name>
    <dbReference type="NCBI Taxonomy" id="265948"/>
    <lineage>
        <taxon>Bacteria</taxon>
        <taxon>Bacillati</taxon>
        <taxon>Bacillota</taxon>
        <taxon>Bacilli</taxon>
        <taxon>Bacillales</taxon>
        <taxon>Anoxybacillaceae</taxon>
        <taxon>Anoxybacteroides</taxon>
    </lineage>
</organism>
<gene>
    <name evidence="2" type="ORF">HNQ34_003030</name>
</gene>
<keyword evidence="3" id="KW-1185">Reference proteome</keyword>
<name>A0A7W8ISM5_9BACL</name>
<keyword evidence="1" id="KW-0233">DNA recombination</keyword>
<evidence type="ECO:0000256" key="1">
    <source>
        <dbReference type="ARBA" id="ARBA00023172"/>
    </source>
</evidence>
<dbReference type="GO" id="GO:0006310">
    <property type="term" value="P:DNA recombination"/>
    <property type="evidence" value="ECO:0007669"/>
    <property type="project" value="UniProtKB-KW"/>
</dbReference>
<dbReference type="RefSeq" id="WP_009361439.1">
    <property type="nucleotide sequence ID" value="NZ_JACHEP010000024.1"/>
</dbReference>
<dbReference type="Gene3D" id="1.10.443.10">
    <property type="entry name" value="Intergrase catalytic core"/>
    <property type="match status" value="1"/>
</dbReference>
<evidence type="ECO:0000313" key="2">
    <source>
        <dbReference type="EMBL" id="MBB5325924.1"/>
    </source>
</evidence>
<dbReference type="InterPro" id="IPR013762">
    <property type="entry name" value="Integrase-like_cat_sf"/>
</dbReference>
<comment type="caution">
    <text evidence="2">The sequence shown here is derived from an EMBL/GenBank/DDBJ whole genome shotgun (WGS) entry which is preliminary data.</text>
</comment>
<evidence type="ECO:0000313" key="3">
    <source>
        <dbReference type="Proteomes" id="UP000520011"/>
    </source>
</evidence>
<reference evidence="2 3" key="1">
    <citation type="submission" date="2020-08" db="EMBL/GenBank/DDBJ databases">
        <title>Genomic Encyclopedia of Type Strains, Phase IV (KMG-IV): sequencing the most valuable type-strain genomes for metagenomic binning, comparative biology and taxonomic classification.</title>
        <authorList>
            <person name="Goeker M."/>
        </authorList>
    </citation>
    <scope>NUCLEOTIDE SEQUENCE [LARGE SCALE GENOMIC DNA]</scope>
    <source>
        <strain evidence="2 3">DSM 16325</strain>
    </source>
</reference>